<feature type="compositionally biased region" description="Basic and acidic residues" evidence="1">
    <location>
        <begin position="64"/>
        <end position="79"/>
    </location>
</feature>
<proteinExistence type="predicted"/>
<evidence type="ECO:0000313" key="3">
    <source>
        <dbReference type="Proteomes" id="UP000001692"/>
    </source>
</evidence>
<dbReference type="AlphaFoldDB" id="B3R4K8"/>
<evidence type="ECO:0000313" key="2">
    <source>
        <dbReference type="EMBL" id="CAQ69241.1"/>
    </source>
</evidence>
<gene>
    <name evidence="2" type="ordered locus">RALTA_A1281</name>
</gene>
<dbReference type="Proteomes" id="UP000001692">
    <property type="component" value="Chromosome 1"/>
</dbReference>
<name>B3R4K8_CUPTR</name>
<dbReference type="EMBL" id="CU633749">
    <property type="protein sequence ID" value="CAQ69241.1"/>
    <property type="molecule type" value="Genomic_DNA"/>
</dbReference>
<keyword evidence="3" id="KW-1185">Reference proteome</keyword>
<feature type="region of interest" description="Disordered" evidence="1">
    <location>
        <begin position="57"/>
        <end position="79"/>
    </location>
</feature>
<sequence length="79" mass="8843">MTRPCRDAVRPASCDSSAIRNYVPQHARERFNRESACRGIGDNPRIKKRAALPTAREAAAGLSEDVRKSKKPEASFRLF</sequence>
<reference evidence="2 3" key="1">
    <citation type="journal article" date="2008" name="Genome Res.">
        <title>Genome sequence of the beta-rhizobium Cupriavidus taiwanensis and comparative genomics of rhizobia.</title>
        <authorList>
            <person name="Amadou C."/>
            <person name="Pascal G."/>
            <person name="Mangenot S."/>
            <person name="Glew M."/>
            <person name="Bontemps C."/>
            <person name="Capela D."/>
            <person name="Carrere S."/>
            <person name="Cruveiller S."/>
            <person name="Dossat C."/>
            <person name="Lajus A."/>
            <person name="Marchetti M."/>
            <person name="Poinsot V."/>
            <person name="Rouy Z."/>
            <person name="Servin B."/>
            <person name="Saad M."/>
            <person name="Schenowitz C."/>
            <person name="Barbe V."/>
            <person name="Batut J."/>
            <person name="Medigue C."/>
            <person name="Masson-Boivin C."/>
        </authorList>
    </citation>
    <scope>NUCLEOTIDE SEQUENCE [LARGE SCALE GENOMIC DNA]</scope>
    <source>
        <strain evidence="3">DSM 17343 / BCRC 17206 / CCUG 44338 / CIP 107171 / LMG 19424 / R1</strain>
    </source>
</reference>
<dbReference type="HOGENOM" id="CLU_2600184_0_0_4"/>
<evidence type="ECO:0000256" key="1">
    <source>
        <dbReference type="SAM" id="MobiDB-lite"/>
    </source>
</evidence>
<dbReference type="KEGG" id="cti:RALTA_A1281"/>
<accession>B3R4K8</accession>
<protein>
    <submittedName>
        <fullName evidence="2">Uncharacterized protein</fullName>
    </submittedName>
</protein>
<organism evidence="2 3">
    <name type="scientific">Cupriavidus taiwanensis (strain DSM 17343 / BCRC 17206 / CCUG 44338 / CIP 107171 / LMG 19424 / R1)</name>
    <name type="common">Ralstonia taiwanensis (strain LMG 19424)</name>
    <dbReference type="NCBI Taxonomy" id="977880"/>
    <lineage>
        <taxon>Bacteria</taxon>
        <taxon>Pseudomonadati</taxon>
        <taxon>Pseudomonadota</taxon>
        <taxon>Betaproteobacteria</taxon>
        <taxon>Burkholderiales</taxon>
        <taxon>Burkholderiaceae</taxon>
        <taxon>Cupriavidus</taxon>
    </lineage>
</organism>